<dbReference type="PRINTS" id="PR00031">
    <property type="entry name" value="HTHREPRESSR"/>
</dbReference>
<dbReference type="AlphaFoldDB" id="A0A7S0LJ94"/>
<gene>
    <name evidence="9" type="ORF">CPEL01642_LOCUS17763</name>
</gene>
<dbReference type="InterPro" id="IPR017970">
    <property type="entry name" value="Homeobox_CS"/>
</dbReference>
<dbReference type="InterPro" id="IPR009057">
    <property type="entry name" value="Homeodomain-like_sf"/>
</dbReference>
<dbReference type="PANTHER" id="PTHR24329:SF543">
    <property type="entry name" value="FI01017P-RELATED"/>
    <property type="match status" value="1"/>
</dbReference>
<keyword evidence="2 5" id="KW-0238">DNA-binding</keyword>
<evidence type="ECO:0000256" key="5">
    <source>
        <dbReference type="PROSITE-ProRule" id="PRU00108"/>
    </source>
</evidence>
<dbReference type="PANTHER" id="PTHR24329">
    <property type="entry name" value="HOMEOBOX PROTEIN ARISTALESS"/>
    <property type="match status" value="1"/>
</dbReference>
<keyword evidence="3 5" id="KW-0371">Homeobox</keyword>
<dbReference type="PROSITE" id="PS00027">
    <property type="entry name" value="HOMEOBOX_1"/>
    <property type="match status" value="1"/>
</dbReference>
<feature type="compositionally biased region" description="Low complexity" evidence="7">
    <location>
        <begin position="26"/>
        <end position="39"/>
    </location>
</feature>
<dbReference type="GO" id="GO:0000981">
    <property type="term" value="F:DNA-binding transcription factor activity, RNA polymerase II-specific"/>
    <property type="evidence" value="ECO:0007669"/>
    <property type="project" value="InterPro"/>
</dbReference>
<feature type="DNA-binding region" description="Homeobox" evidence="5">
    <location>
        <begin position="93"/>
        <end position="152"/>
    </location>
</feature>
<feature type="domain" description="Homeobox" evidence="8">
    <location>
        <begin position="91"/>
        <end position="151"/>
    </location>
</feature>
<dbReference type="CDD" id="cd00086">
    <property type="entry name" value="homeodomain"/>
    <property type="match status" value="1"/>
</dbReference>
<organism evidence="9">
    <name type="scientific">Coccolithus braarudii</name>
    <dbReference type="NCBI Taxonomy" id="221442"/>
    <lineage>
        <taxon>Eukaryota</taxon>
        <taxon>Haptista</taxon>
        <taxon>Haptophyta</taxon>
        <taxon>Prymnesiophyceae</taxon>
        <taxon>Coccolithales</taxon>
        <taxon>Coccolithaceae</taxon>
        <taxon>Coccolithus</taxon>
    </lineage>
</organism>
<evidence type="ECO:0000259" key="8">
    <source>
        <dbReference type="PROSITE" id="PS50071"/>
    </source>
</evidence>
<dbReference type="GO" id="GO:0000977">
    <property type="term" value="F:RNA polymerase II transcription regulatory region sequence-specific DNA binding"/>
    <property type="evidence" value="ECO:0007669"/>
    <property type="project" value="TreeGrafter"/>
</dbReference>
<dbReference type="InterPro" id="IPR001356">
    <property type="entry name" value="HD"/>
</dbReference>
<feature type="region of interest" description="Disordered" evidence="7">
    <location>
        <begin position="1"/>
        <end position="91"/>
    </location>
</feature>
<dbReference type="GO" id="GO:0005634">
    <property type="term" value="C:nucleus"/>
    <property type="evidence" value="ECO:0007669"/>
    <property type="project" value="UniProtKB-SubCell"/>
</dbReference>
<evidence type="ECO:0000256" key="3">
    <source>
        <dbReference type="ARBA" id="ARBA00023155"/>
    </source>
</evidence>
<evidence type="ECO:0000256" key="1">
    <source>
        <dbReference type="ARBA" id="ARBA00004123"/>
    </source>
</evidence>
<feature type="compositionally biased region" description="Basic and acidic residues" evidence="7">
    <location>
        <begin position="62"/>
        <end position="72"/>
    </location>
</feature>
<evidence type="ECO:0000256" key="6">
    <source>
        <dbReference type="RuleBase" id="RU000682"/>
    </source>
</evidence>
<dbReference type="InterPro" id="IPR050649">
    <property type="entry name" value="Paired_Homeobox_TFs"/>
</dbReference>
<evidence type="ECO:0000256" key="7">
    <source>
        <dbReference type="SAM" id="MobiDB-lite"/>
    </source>
</evidence>
<dbReference type="Gene3D" id="1.10.10.60">
    <property type="entry name" value="Homeodomain-like"/>
    <property type="match status" value="1"/>
</dbReference>
<feature type="region of interest" description="Disordered" evidence="7">
    <location>
        <begin position="400"/>
        <end position="428"/>
    </location>
</feature>
<keyword evidence="4 5" id="KW-0539">Nucleus</keyword>
<evidence type="ECO:0000313" key="9">
    <source>
        <dbReference type="EMBL" id="CAD8614382.1"/>
    </source>
</evidence>
<evidence type="ECO:0000256" key="4">
    <source>
        <dbReference type="ARBA" id="ARBA00023242"/>
    </source>
</evidence>
<name>A0A7S0LJ94_9EUKA</name>
<dbReference type="PROSITE" id="PS50071">
    <property type="entry name" value="HOMEOBOX_2"/>
    <property type="match status" value="1"/>
</dbReference>
<dbReference type="EMBL" id="HBEY01037333">
    <property type="protein sequence ID" value="CAD8614382.1"/>
    <property type="molecule type" value="Transcribed_RNA"/>
</dbReference>
<accession>A0A7S0LJ94</accession>
<dbReference type="Pfam" id="PF00046">
    <property type="entry name" value="Homeodomain"/>
    <property type="match status" value="1"/>
</dbReference>
<sequence length="428" mass="46273">MPHTSAPAVSTEAKSDPPESHPERSTFPAAAPTAKPAATMLDEEGVLHSDARVAGVDNKALAGEEAHSKDDPLVEEEQNDEEVQGGEGAPLTRRRVRHRYTLNNIKVLERCFHSQPFPSQVLRAELAKKVGVSSRSIQIWFQNRRAKWKGQQERAPPGENVSLWESKNRERAQSASVAAAGCAFAGQSIPAQSMKGPSFSGAEEQAGPRLAPKSQFPLATATGMMGNGSVDSSSQLKHLAQVVRLNLQMVRMQQAKLEAHVSELRNGLTQVGQVQQAAPAIQSAGAVFGSPQALPGWQPPMPIWNESAALQPRAVQAAASLPQAMPIPQYPCMRQNPYATVPSSYYYPQMMSFPCYRMAPTMPHVTAHPRTEYPTMPMSSLGNGPALPPTMNVAIPVPSRPGGGRHFPGSHGDSNFVSVPQRYHPRTE</sequence>
<evidence type="ECO:0000256" key="2">
    <source>
        <dbReference type="ARBA" id="ARBA00023125"/>
    </source>
</evidence>
<dbReference type="SUPFAM" id="SSF46689">
    <property type="entry name" value="Homeodomain-like"/>
    <property type="match status" value="1"/>
</dbReference>
<comment type="subcellular location">
    <subcellularLocation>
        <location evidence="1 5 6">Nucleus</location>
    </subcellularLocation>
</comment>
<feature type="compositionally biased region" description="Acidic residues" evidence="7">
    <location>
        <begin position="73"/>
        <end position="84"/>
    </location>
</feature>
<dbReference type="InterPro" id="IPR000047">
    <property type="entry name" value="HTH_motif"/>
</dbReference>
<proteinExistence type="predicted"/>
<dbReference type="SMART" id="SM00389">
    <property type="entry name" value="HOX"/>
    <property type="match status" value="1"/>
</dbReference>
<reference evidence="9" key="1">
    <citation type="submission" date="2021-01" db="EMBL/GenBank/DDBJ databases">
        <authorList>
            <person name="Corre E."/>
            <person name="Pelletier E."/>
            <person name="Niang G."/>
            <person name="Scheremetjew M."/>
            <person name="Finn R."/>
            <person name="Kale V."/>
            <person name="Holt S."/>
            <person name="Cochrane G."/>
            <person name="Meng A."/>
            <person name="Brown T."/>
            <person name="Cohen L."/>
        </authorList>
    </citation>
    <scope>NUCLEOTIDE SEQUENCE</scope>
    <source>
        <strain evidence="9">PLY182g</strain>
    </source>
</reference>
<feature type="compositionally biased region" description="Basic and acidic residues" evidence="7">
    <location>
        <begin position="13"/>
        <end position="24"/>
    </location>
</feature>
<protein>
    <recommendedName>
        <fullName evidence="8">Homeobox domain-containing protein</fullName>
    </recommendedName>
</protein>